<sequence>MTAEAVIARMTPPSLPDWVFPPPEGFVAEDLDHIPDLPAHTELIDGSLVFVSPQRYFHQSVIRRLCNALEDFLPPGHEVVDNMSVKLARQQRPEPDLMVVDPHANFDLDVTCFQAGDVILAVEVVSPDSELRDRERKPVLYAEAGIPHFWRIEEVGGKPAVFVFERDPGTKTYALAGVHHDRLKLTVPFDIDIDLTKLCKRRTR</sequence>
<dbReference type="Proteomes" id="UP001589532">
    <property type="component" value="Unassembled WGS sequence"/>
</dbReference>
<gene>
    <name evidence="2" type="ORF">ACFFSA_19470</name>
</gene>
<reference evidence="2 3" key="1">
    <citation type="submission" date="2024-09" db="EMBL/GenBank/DDBJ databases">
        <authorList>
            <person name="Sun Q."/>
            <person name="Mori K."/>
        </authorList>
    </citation>
    <scope>NUCLEOTIDE SEQUENCE [LARGE SCALE GENOMIC DNA]</scope>
    <source>
        <strain evidence="2 3">JCM 3143</strain>
    </source>
</reference>
<dbReference type="InterPro" id="IPR008538">
    <property type="entry name" value="Uma2"/>
</dbReference>
<dbReference type="InterPro" id="IPR012296">
    <property type="entry name" value="Nuclease_put_TT1808"/>
</dbReference>
<dbReference type="SUPFAM" id="SSF52980">
    <property type="entry name" value="Restriction endonuclease-like"/>
    <property type="match status" value="1"/>
</dbReference>
<dbReference type="PANTHER" id="PTHR35400:SF3">
    <property type="entry name" value="SLL1072 PROTEIN"/>
    <property type="match status" value="1"/>
</dbReference>
<name>A0ABV5S0S6_9ACTN</name>
<evidence type="ECO:0000313" key="3">
    <source>
        <dbReference type="Proteomes" id="UP001589532"/>
    </source>
</evidence>
<organism evidence="2 3">
    <name type="scientific">Nonomuraea helvata</name>
    <dbReference type="NCBI Taxonomy" id="37484"/>
    <lineage>
        <taxon>Bacteria</taxon>
        <taxon>Bacillati</taxon>
        <taxon>Actinomycetota</taxon>
        <taxon>Actinomycetes</taxon>
        <taxon>Streptosporangiales</taxon>
        <taxon>Streptosporangiaceae</taxon>
        <taxon>Nonomuraea</taxon>
    </lineage>
</organism>
<dbReference type="PANTHER" id="PTHR35400">
    <property type="entry name" value="SLR1083 PROTEIN"/>
    <property type="match status" value="1"/>
</dbReference>
<dbReference type="CDD" id="cd06260">
    <property type="entry name" value="DUF820-like"/>
    <property type="match status" value="1"/>
</dbReference>
<dbReference type="RefSeq" id="WP_344994846.1">
    <property type="nucleotide sequence ID" value="NZ_BAAAXV010000008.1"/>
</dbReference>
<comment type="caution">
    <text evidence="2">The sequence shown here is derived from an EMBL/GenBank/DDBJ whole genome shotgun (WGS) entry which is preliminary data.</text>
</comment>
<evidence type="ECO:0000259" key="1">
    <source>
        <dbReference type="Pfam" id="PF05685"/>
    </source>
</evidence>
<keyword evidence="2" id="KW-0255">Endonuclease</keyword>
<keyword evidence="3" id="KW-1185">Reference proteome</keyword>
<feature type="domain" description="Putative restriction endonuclease" evidence="1">
    <location>
        <begin position="30"/>
        <end position="187"/>
    </location>
</feature>
<dbReference type="Pfam" id="PF05685">
    <property type="entry name" value="Uma2"/>
    <property type="match status" value="1"/>
</dbReference>
<protein>
    <submittedName>
        <fullName evidence="2">Uma2 family endonuclease</fullName>
    </submittedName>
</protein>
<accession>A0ABV5S0S6</accession>
<keyword evidence="2" id="KW-0540">Nuclease</keyword>
<proteinExistence type="predicted"/>
<dbReference type="EMBL" id="JBHMBW010000015">
    <property type="protein sequence ID" value="MFB9625272.1"/>
    <property type="molecule type" value="Genomic_DNA"/>
</dbReference>
<dbReference type="Gene3D" id="3.90.1570.10">
    <property type="entry name" value="tt1808, chain A"/>
    <property type="match status" value="1"/>
</dbReference>
<dbReference type="GO" id="GO:0004519">
    <property type="term" value="F:endonuclease activity"/>
    <property type="evidence" value="ECO:0007669"/>
    <property type="project" value="UniProtKB-KW"/>
</dbReference>
<dbReference type="InterPro" id="IPR011335">
    <property type="entry name" value="Restrct_endonuc-II-like"/>
</dbReference>
<evidence type="ECO:0000313" key="2">
    <source>
        <dbReference type="EMBL" id="MFB9625272.1"/>
    </source>
</evidence>
<keyword evidence="2" id="KW-0378">Hydrolase</keyword>